<protein>
    <submittedName>
        <fullName evidence="2">Uncharacterized protein</fullName>
    </submittedName>
</protein>
<reference evidence="2 3" key="1">
    <citation type="submission" date="2019-05" db="EMBL/GenBank/DDBJ databases">
        <title>Another draft genome of Portunus trituberculatus and its Hox gene families provides insights of decapod evolution.</title>
        <authorList>
            <person name="Jeong J.-H."/>
            <person name="Song I."/>
            <person name="Kim S."/>
            <person name="Choi T."/>
            <person name="Kim D."/>
            <person name="Ryu S."/>
            <person name="Kim W."/>
        </authorList>
    </citation>
    <scope>NUCLEOTIDE SEQUENCE [LARGE SCALE GENOMIC DNA]</scope>
    <source>
        <tissue evidence="2">Muscle</tissue>
    </source>
</reference>
<sequence>MHACEGRTLDMEGRHAAKRRTPGHKSGLAVTAYHTTLREEEDSVTTITLNHVQCHSPGMNRSSAGLKYE</sequence>
<name>A0A5B7FKY8_PORTR</name>
<evidence type="ECO:0000313" key="3">
    <source>
        <dbReference type="Proteomes" id="UP000324222"/>
    </source>
</evidence>
<evidence type="ECO:0000313" key="2">
    <source>
        <dbReference type="EMBL" id="MPC45809.1"/>
    </source>
</evidence>
<comment type="caution">
    <text evidence="2">The sequence shown here is derived from an EMBL/GenBank/DDBJ whole genome shotgun (WGS) entry which is preliminary data.</text>
</comment>
<gene>
    <name evidence="2" type="ORF">E2C01_039514</name>
</gene>
<keyword evidence="3" id="KW-1185">Reference proteome</keyword>
<proteinExistence type="predicted"/>
<accession>A0A5B7FKY8</accession>
<dbReference type="EMBL" id="VSRR010006903">
    <property type="protein sequence ID" value="MPC45809.1"/>
    <property type="molecule type" value="Genomic_DNA"/>
</dbReference>
<feature type="region of interest" description="Disordered" evidence="1">
    <location>
        <begin position="1"/>
        <end position="25"/>
    </location>
</feature>
<dbReference type="AlphaFoldDB" id="A0A5B7FKY8"/>
<organism evidence="2 3">
    <name type="scientific">Portunus trituberculatus</name>
    <name type="common">Swimming crab</name>
    <name type="synonym">Neptunus trituberculatus</name>
    <dbReference type="NCBI Taxonomy" id="210409"/>
    <lineage>
        <taxon>Eukaryota</taxon>
        <taxon>Metazoa</taxon>
        <taxon>Ecdysozoa</taxon>
        <taxon>Arthropoda</taxon>
        <taxon>Crustacea</taxon>
        <taxon>Multicrustacea</taxon>
        <taxon>Malacostraca</taxon>
        <taxon>Eumalacostraca</taxon>
        <taxon>Eucarida</taxon>
        <taxon>Decapoda</taxon>
        <taxon>Pleocyemata</taxon>
        <taxon>Brachyura</taxon>
        <taxon>Eubrachyura</taxon>
        <taxon>Portunoidea</taxon>
        <taxon>Portunidae</taxon>
        <taxon>Portuninae</taxon>
        <taxon>Portunus</taxon>
    </lineage>
</organism>
<feature type="compositionally biased region" description="Basic and acidic residues" evidence="1">
    <location>
        <begin position="1"/>
        <end position="15"/>
    </location>
</feature>
<evidence type="ECO:0000256" key="1">
    <source>
        <dbReference type="SAM" id="MobiDB-lite"/>
    </source>
</evidence>
<dbReference type="Proteomes" id="UP000324222">
    <property type="component" value="Unassembled WGS sequence"/>
</dbReference>